<comment type="subcellular location">
    <subcellularLocation>
        <location evidence="4">Cytoplasm</location>
    </subcellularLocation>
</comment>
<dbReference type="UniPathway" id="UPA00358">
    <property type="reaction ID" value="UER00476"/>
</dbReference>
<comment type="similarity">
    <text evidence="4">Belongs to the KdsB family.</text>
</comment>
<dbReference type="CDD" id="cd02517">
    <property type="entry name" value="CMP-KDO-Synthetase"/>
    <property type="match status" value="1"/>
</dbReference>
<evidence type="ECO:0000313" key="6">
    <source>
        <dbReference type="Proteomes" id="UP000541425"/>
    </source>
</evidence>
<keyword evidence="3 4" id="KW-0448">Lipopolysaccharide biosynthesis</keyword>
<dbReference type="GO" id="GO:0009103">
    <property type="term" value="P:lipopolysaccharide biosynthetic process"/>
    <property type="evidence" value="ECO:0007669"/>
    <property type="project" value="UniProtKB-UniRule"/>
</dbReference>
<comment type="function">
    <text evidence="4">Activates KDO (a required 8-carbon sugar) for incorporation into bacterial lipopolysaccharide in Gram-negative bacteria.</text>
</comment>
<dbReference type="Proteomes" id="UP000541425">
    <property type="component" value="Unassembled WGS sequence"/>
</dbReference>
<organism evidence="5 6">
    <name type="scientific">Alloprevotella rava</name>
    <dbReference type="NCBI Taxonomy" id="671218"/>
    <lineage>
        <taxon>Bacteria</taxon>
        <taxon>Pseudomonadati</taxon>
        <taxon>Bacteroidota</taxon>
        <taxon>Bacteroidia</taxon>
        <taxon>Bacteroidales</taxon>
        <taxon>Prevotellaceae</taxon>
        <taxon>Alloprevotella</taxon>
    </lineage>
</organism>
<comment type="caution">
    <text evidence="5">The sequence shown here is derived from an EMBL/GenBank/DDBJ whole genome shotgun (WGS) entry which is preliminary data.</text>
</comment>
<protein>
    <recommendedName>
        <fullName evidence="4">3-deoxy-manno-octulosonate cytidylyltransferase</fullName>
        <ecNumber evidence="4">2.7.7.38</ecNumber>
    </recommendedName>
    <alternativeName>
        <fullName evidence="4">CMP-2-keto-3-deoxyoctulosonic acid synthase</fullName>
        <shortName evidence="4">CKS</shortName>
        <shortName evidence="4">CMP-KDO synthase</shortName>
    </alternativeName>
</protein>
<dbReference type="HAMAP" id="MF_00057">
    <property type="entry name" value="KdsB"/>
    <property type="match status" value="1"/>
</dbReference>
<dbReference type="EMBL" id="JACICA010000007">
    <property type="protein sequence ID" value="MBB3702999.1"/>
    <property type="molecule type" value="Genomic_DNA"/>
</dbReference>
<dbReference type="AlphaFoldDB" id="A0A7W5YE60"/>
<evidence type="ECO:0000256" key="2">
    <source>
        <dbReference type="ARBA" id="ARBA00022695"/>
    </source>
</evidence>
<gene>
    <name evidence="4" type="primary">kdsB</name>
    <name evidence="5" type="ORF">FHS60_001472</name>
</gene>
<accession>A0A7W5YE60</accession>
<dbReference type="RefSeq" id="WP_183696890.1">
    <property type="nucleotide sequence ID" value="NZ_JACICA010000007.1"/>
</dbReference>
<dbReference type="NCBIfam" id="NF003950">
    <property type="entry name" value="PRK05450.1-3"/>
    <property type="match status" value="1"/>
</dbReference>
<dbReference type="InterPro" id="IPR004528">
    <property type="entry name" value="KdsB"/>
</dbReference>
<dbReference type="EC" id="2.7.7.38" evidence="4"/>
<evidence type="ECO:0000313" key="5">
    <source>
        <dbReference type="EMBL" id="MBB3702999.1"/>
    </source>
</evidence>
<dbReference type="NCBIfam" id="TIGR00466">
    <property type="entry name" value="kdsB"/>
    <property type="match status" value="1"/>
</dbReference>
<dbReference type="GO" id="GO:0033468">
    <property type="term" value="P:CMP-keto-3-deoxy-D-manno-octulosonic acid biosynthetic process"/>
    <property type="evidence" value="ECO:0007669"/>
    <property type="project" value="UniProtKB-UniRule"/>
</dbReference>
<comment type="pathway">
    <text evidence="4">Nucleotide-sugar biosynthesis; CMP-3-deoxy-D-manno-octulosonate biosynthesis; CMP-3-deoxy-D-manno-octulosonate from 3-deoxy-D-manno-octulosonate and CTP: step 1/1.</text>
</comment>
<dbReference type="NCBIfam" id="NF009905">
    <property type="entry name" value="PRK13368.1"/>
    <property type="match status" value="1"/>
</dbReference>
<dbReference type="PANTHER" id="PTHR42866">
    <property type="entry name" value="3-DEOXY-MANNO-OCTULOSONATE CYTIDYLYLTRANSFERASE"/>
    <property type="match status" value="1"/>
</dbReference>
<dbReference type="InterPro" id="IPR003329">
    <property type="entry name" value="Cytidylyl_trans"/>
</dbReference>
<dbReference type="Pfam" id="PF02348">
    <property type="entry name" value="CTP_transf_3"/>
    <property type="match status" value="1"/>
</dbReference>
<dbReference type="InterPro" id="IPR029044">
    <property type="entry name" value="Nucleotide-diphossugar_trans"/>
</dbReference>
<comment type="catalytic activity">
    <reaction evidence="4">
        <text>3-deoxy-alpha-D-manno-oct-2-ulosonate + CTP = CMP-3-deoxy-beta-D-manno-octulosonate + diphosphate</text>
        <dbReference type="Rhea" id="RHEA:23448"/>
        <dbReference type="ChEBI" id="CHEBI:33019"/>
        <dbReference type="ChEBI" id="CHEBI:37563"/>
        <dbReference type="ChEBI" id="CHEBI:85986"/>
        <dbReference type="ChEBI" id="CHEBI:85987"/>
        <dbReference type="EC" id="2.7.7.38"/>
    </reaction>
</comment>
<dbReference type="GO" id="GO:0008690">
    <property type="term" value="F:3-deoxy-manno-octulosonate cytidylyltransferase activity"/>
    <property type="evidence" value="ECO:0007669"/>
    <property type="project" value="UniProtKB-UniRule"/>
</dbReference>
<evidence type="ECO:0000256" key="1">
    <source>
        <dbReference type="ARBA" id="ARBA00022679"/>
    </source>
</evidence>
<keyword evidence="1 4" id="KW-0808">Transferase</keyword>
<dbReference type="NCBIfam" id="NF003952">
    <property type="entry name" value="PRK05450.1-5"/>
    <property type="match status" value="1"/>
</dbReference>
<name>A0A7W5YE60_9BACT</name>
<keyword evidence="2 4" id="KW-0548">Nucleotidyltransferase</keyword>
<dbReference type="SUPFAM" id="SSF53448">
    <property type="entry name" value="Nucleotide-diphospho-sugar transferases"/>
    <property type="match status" value="1"/>
</dbReference>
<evidence type="ECO:0000256" key="3">
    <source>
        <dbReference type="ARBA" id="ARBA00022985"/>
    </source>
</evidence>
<evidence type="ECO:0000256" key="4">
    <source>
        <dbReference type="HAMAP-Rule" id="MF_00057"/>
    </source>
</evidence>
<dbReference type="GO" id="GO:0005829">
    <property type="term" value="C:cytosol"/>
    <property type="evidence" value="ECO:0007669"/>
    <property type="project" value="TreeGrafter"/>
</dbReference>
<keyword evidence="4" id="KW-0963">Cytoplasm</keyword>
<sequence>MKFLALIPARYASTRFPAKPLARLGGKYIIQRVYEGVSKVFSDAYVATDDKRIYDVVLSFGGNAVMTSMEHKSGTDRCFEALQKLEAKGNKYDVVVNIQGDEPFIAASQLESIKDCFDNSLTQIATLVKPFASDAPLSELLNPNSPKVVLSNEGNALYFSRSVIPYLRNVPQEEWLQHHTFYKHIGLYAYRADILATITSLPQGNLEQCESLEQLRWLEAGLAIKVKETNIETIGIDTPEDLQLAEDFLSNNQ</sequence>
<reference evidence="5 6" key="1">
    <citation type="submission" date="2020-08" db="EMBL/GenBank/DDBJ databases">
        <title>Genomic Encyclopedia of Type Strains, Phase IV (KMG-IV): sequencing the most valuable type-strain genomes for metagenomic binning, comparative biology and taxonomic classification.</title>
        <authorList>
            <person name="Goeker M."/>
        </authorList>
    </citation>
    <scope>NUCLEOTIDE SEQUENCE [LARGE SCALE GENOMIC DNA]</scope>
    <source>
        <strain evidence="5 6">DSM 22548</strain>
    </source>
</reference>
<dbReference type="Gene3D" id="3.90.550.10">
    <property type="entry name" value="Spore Coat Polysaccharide Biosynthesis Protein SpsA, Chain A"/>
    <property type="match status" value="1"/>
</dbReference>
<proteinExistence type="inferred from homology"/>
<dbReference type="PANTHER" id="PTHR42866:SF2">
    <property type="entry name" value="3-DEOXY-MANNO-OCTULOSONATE CYTIDYLYLTRANSFERASE, MITOCHONDRIAL"/>
    <property type="match status" value="1"/>
</dbReference>